<dbReference type="EMBL" id="KZ772701">
    <property type="protein sequence ID" value="PTQ42646.1"/>
    <property type="molecule type" value="Genomic_DNA"/>
</dbReference>
<dbReference type="OrthoDB" id="510491at2759"/>
<dbReference type="SUPFAM" id="SSF57850">
    <property type="entry name" value="RING/U-box"/>
    <property type="match status" value="1"/>
</dbReference>
<keyword evidence="5" id="KW-1185">Reference proteome</keyword>
<organism evidence="4 5">
    <name type="scientific">Marchantia polymorpha</name>
    <name type="common">Common liverwort</name>
    <name type="synonym">Marchantia aquatica</name>
    <dbReference type="NCBI Taxonomy" id="3197"/>
    <lineage>
        <taxon>Eukaryota</taxon>
        <taxon>Viridiplantae</taxon>
        <taxon>Streptophyta</taxon>
        <taxon>Embryophyta</taxon>
        <taxon>Marchantiophyta</taxon>
        <taxon>Marchantiopsida</taxon>
        <taxon>Marchantiidae</taxon>
        <taxon>Marchantiales</taxon>
        <taxon>Marchantiaceae</taxon>
        <taxon>Marchantia</taxon>
    </lineage>
</organism>
<dbReference type="SMART" id="SM00184">
    <property type="entry name" value="RING"/>
    <property type="match status" value="1"/>
</dbReference>
<evidence type="ECO:0000313" key="5">
    <source>
        <dbReference type="Proteomes" id="UP000244005"/>
    </source>
</evidence>
<gene>
    <name evidence="4" type="ORF">MARPO_0029s0140</name>
</gene>
<dbReference type="PROSITE" id="PS50089">
    <property type="entry name" value="ZF_RING_2"/>
    <property type="match status" value="1"/>
</dbReference>
<dbReference type="Gene3D" id="3.30.40.10">
    <property type="entry name" value="Zinc/RING finger domain, C3HC4 (zinc finger)"/>
    <property type="match status" value="1"/>
</dbReference>
<dbReference type="InterPro" id="IPR001841">
    <property type="entry name" value="Znf_RING"/>
</dbReference>
<dbReference type="GO" id="GO:0008270">
    <property type="term" value="F:zinc ion binding"/>
    <property type="evidence" value="ECO:0007669"/>
    <property type="project" value="UniProtKB-KW"/>
</dbReference>
<keyword evidence="1" id="KW-0863">Zinc-finger</keyword>
<feature type="coiled-coil region" evidence="2">
    <location>
        <begin position="102"/>
        <end position="136"/>
    </location>
</feature>
<evidence type="ECO:0000259" key="3">
    <source>
        <dbReference type="PROSITE" id="PS50089"/>
    </source>
</evidence>
<dbReference type="InterPro" id="IPR013083">
    <property type="entry name" value="Znf_RING/FYVE/PHD"/>
</dbReference>
<dbReference type="Pfam" id="PF13920">
    <property type="entry name" value="zf-C3HC4_3"/>
    <property type="match status" value="1"/>
</dbReference>
<feature type="domain" description="RING-type" evidence="3">
    <location>
        <begin position="139"/>
        <end position="178"/>
    </location>
</feature>
<keyword evidence="1" id="KW-0479">Metal-binding</keyword>
<proteinExistence type="predicted"/>
<accession>A0A2R6X956</accession>
<keyword evidence="1" id="KW-0862">Zinc</keyword>
<name>A0A2R6X956_MARPO</name>
<sequence>MFRERLQRKHHSLRFLSSSSRCADEQRMVTKAPDIFLRWKGRYASAVAQIREKEKEILAQCQNLCIRVQLFEQWREMVAQEESVMRQSVENQRRQDTKSGTIDGLVAELNDLKVKLDKTESLLDSTQRQVEALHDKHACQICMAKQRDCLVMPCMHFSYCNDCLVVITETSRVCPACRACITALVKLNV</sequence>
<evidence type="ECO:0000313" key="4">
    <source>
        <dbReference type="EMBL" id="PTQ42646.1"/>
    </source>
</evidence>
<evidence type="ECO:0000256" key="2">
    <source>
        <dbReference type="SAM" id="Coils"/>
    </source>
</evidence>
<protein>
    <recommendedName>
        <fullName evidence="3">RING-type domain-containing protein</fullName>
    </recommendedName>
</protein>
<evidence type="ECO:0000256" key="1">
    <source>
        <dbReference type="PROSITE-ProRule" id="PRU00175"/>
    </source>
</evidence>
<dbReference type="Gramene" id="Mp1g01060.1">
    <property type="protein sequence ID" value="Mp1g01060.1.cds1"/>
    <property type="gene ID" value="Mp1g01060"/>
</dbReference>
<dbReference type="AlphaFoldDB" id="A0A2R6X956"/>
<reference evidence="5" key="1">
    <citation type="journal article" date="2017" name="Cell">
        <title>Insights into land plant evolution garnered from the Marchantia polymorpha genome.</title>
        <authorList>
            <person name="Bowman J.L."/>
            <person name="Kohchi T."/>
            <person name="Yamato K.T."/>
            <person name="Jenkins J."/>
            <person name="Shu S."/>
            <person name="Ishizaki K."/>
            <person name="Yamaoka S."/>
            <person name="Nishihama R."/>
            <person name="Nakamura Y."/>
            <person name="Berger F."/>
            <person name="Adam C."/>
            <person name="Aki S.S."/>
            <person name="Althoff F."/>
            <person name="Araki T."/>
            <person name="Arteaga-Vazquez M.A."/>
            <person name="Balasubrmanian S."/>
            <person name="Barry K."/>
            <person name="Bauer D."/>
            <person name="Boehm C.R."/>
            <person name="Briginshaw L."/>
            <person name="Caballero-Perez J."/>
            <person name="Catarino B."/>
            <person name="Chen F."/>
            <person name="Chiyoda S."/>
            <person name="Chovatia M."/>
            <person name="Davies K.M."/>
            <person name="Delmans M."/>
            <person name="Demura T."/>
            <person name="Dierschke T."/>
            <person name="Dolan L."/>
            <person name="Dorantes-Acosta A.E."/>
            <person name="Eklund D.M."/>
            <person name="Florent S.N."/>
            <person name="Flores-Sandoval E."/>
            <person name="Fujiyama A."/>
            <person name="Fukuzawa H."/>
            <person name="Galik B."/>
            <person name="Grimanelli D."/>
            <person name="Grimwood J."/>
            <person name="Grossniklaus U."/>
            <person name="Hamada T."/>
            <person name="Haseloff J."/>
            <person name="Hetherington A.J."/>
            <person name="Higo A."/>
            <person name="Hirakawa Y."/>
            <person name="Hundley H.N."/>
            <person name="Ikeda Y."/>
            <person name="Inoue K."/>
            <person name="Inoue S.I."/>
            <person name="Ishida S."/>
            <person name="Jia Q."/>
            <person name="Kakita M."/>
            <person name="Kanazawa T."/>
            <person name="Kawai Y."/>
            <person name="Kawashima T."/>
            <person name="Kennedy M."/>
            <person name="Kinose K."/>
            <person name="Kinoshita T."/>
            <person name="Kohara Y."/>
            <person name="Koide E."/>
            <person name="Komatsu K."/>
            <person name="Kopischke S."/>
            <person name="Kubo M."/>
            <person name="Kyozuka J."/>
            <person name="Lagercrantz U."/>
            <person name="Lin S.S."/>
            <person name="Lindquist E."/>
            <person name="Lipzen A.M."/>
            <person name="Lu C.W."/>
            <person name="De Luna E."/>
            <person name="Martienssen R.A."/>
            <person name="Minamino N."/>
            <person name="Mizutani M."/>
            <person name="Mizutani M."/>
            <person name="Mochizuki N."/>
            <person name="Monte I."/>
            <person name="Mosher R."/>
            <person name="Nagasaki H."/>
            <person name="Nakagami H."/>
            <person name="Naramoto S."/>
            <person name="Nishitani K."/>
            <person name="Ohtani M."/>
            <person name="Okamoto T."/>
            <person name="Okumura M."/>
            <person name="Phillips J."/>
            <person name="Pollak B."/>
            <person name="Reinders A."/>
            <person name="Rovekamp M."/>
            <person name="Sano R."/>
            <person name="Sawa S."/>
            <person name="Schmid M.W."/>
            <person name="Shirakawa M."/>
            <person name="Solano R."/>
            <person name="Spunde A."/>
            <person name="Suetsugu N."/>
            <person name="Sugano S."/>
            <person name="Sugiyama A."/>
            <person name="Sun R."/>
            <person name="Suzuki Y."/>
            <person name="Takenaka M."/>
            <person name="Takezawa D."/>
            <person name="Tomogane H."/>
            <person name="Tsuzuki M."/>
            <person name="Ueda T."/>
            <person name="Umeda M."/>
            <person name="Ward J.M."/>
            <person name="Watanabe Y."/>
            <person name="Yazaki K."/>
            <person name="Yokoyama R."/>
            <person name="Yoshitake Y."/>
            <person name="Yotsui I."/>
            <person name="Zachgo S."/>
            <person name="Schmutz J."/>
        </authorList>
    </citation>
    <scope>NUCLEOTIDE SEQUENCE [LARGE SCALE GENOMIC DNA]</scope>
    <source>
        <strain evidence="5">Tak-1</strain>
    </source>
</reference>
<dbReference type="Proteomes" id="UP000244005">
    <property type="component" value="Unassembled WGS sequence"/>
</dbReference>
<keyword evidence="2" id="KW-0175">Coiled coil</keyword>
<dbReference type="OMA" id="QICFEKD"/>